<name>A0A0M4EGQ1_DROBS</name>
<sequence>MAPGLRILMQIYVAASVYIVVTVILLLSLAHNIDVGCRVGFYVYIVDIVIFFVYINVPQVRHRYPYNWICCSVLALLTMLAHVFIMPPQEPTCLYAVLEVLLLMAFFLLLGTWLPSQCPPLLYIGFVWLIVVVLVVTILRAWYLLGDQQQRTLRAVHGVLVGLMCPLILLQSQVIHGKHNNEPPILDAPLCALLLLVDFIACQAYISSAEEIDFGYQVLTVSYFRLYQRVQKFQ</sequence>
<evidence type="ECO:0000313" key="3">
    <source>
        <dbReference type="Proteomes" id="UP000494163"/>
    </source>
</evidence>
<accession>A0A0M4EGQ1</accession>
<dbReference type="AlphaFoldDB" id="A0A0M4EGQ1"/>
<evidence type="ECO:0000313" key="2">
    <source>
        <dbReference type="EMBL" id="ALC39955.1"/>
    </source>
</evidence>
<keyword evidence="3" id="KW-1185">Reference proteome</keyword>
<feature type="transmembrane region" description="Helical" evidence="1">
    <location>
        <begin position="121"/>
        <end position="143"/>
    </location>
</feature>
<feature type="transmembrane region" description="Helical" evidence="1">
    <location>
        <begin position="64"/>
        <end position="86"/>
    </location>
</feature>
<proteinExistence type="predicted"/>
<feature type="transmembrane region" description="Helical" evidence="1">
    <location>
        <begin position="39"/>
        <end position="57"/>
    </location>
</feature>
<feature type="transmembrane region" description="Helical" evidence="1">
    <location>
        <begin position="92"/>
        <end position="114"/>
    </location>
</feature>
<feature type="transmembrane region" description="Helical" evidence="1">
    <location>
        <begin position="155"/>
        <end position="174"/>
    </location>
</feature>
<dbReference type="OMA" id="CPLMIFQ"/>
<reference evidence="2 3" key="1">
    <citation type="submission" date="2015-08" db="EMBL/GenBank/DDBJ databases">
        <title>Ancestral chromatin configuration constrains chromatin evolution on differentiating sex chromosomes in Drosophila.</title>
        <authorList>
            <person name="Zhou Q."/>
            <person name="Bachtrog D."/>
        </authorList>
    </citation>
    <scope>NUCLEOTIDE SEQUENCE [LARGE SCALE GENOMIC DNA]</scope>
    <source>
        <tissue evidence="2">Whole larvae</tissue>
    </source>
</reference>
<evidence type="ECO:0000256" key="1">
    <source>
        <dbReference type="SAM" id="Phobius"/>
    </source>
</evidence>
<keyword evidence="1" id="KW-0472">Membrane</keyword>
<protein>
    <submittedName>
        <fullName evidence="2">CG43778</fullName>
    </submittedName>
</protein>
<organism evidence="2 3">
    <name type="scientific">Drosophila busckii</name>
    <name type="common">Fruit fly</name>
    <dbReference type="NCBI Taxonomy" id="30019"/>
    <lineage>
        <taxon>Eukaryota</taxon>
        <taxon>Metazoa</taxon>
        <taxon>Ecdysozoa</taxon>
        <taxon>Arthropoda</taxon>
        <taxon>Hexapoda</taxon>
        <taxon>Insecta</taxon>
        <taxon>Pterygota</taxon>
        <taxon>Neoptera</taxon>
        <taxon>Endopterygota</taxon>
        <taxon>Diptera</taxon>
        <taxon>Brachycera</taxon>
        <taxon>Muscomorpha</taxon>
        <taxon>Ephydroidea</taxon>
        <taxon>Drosophilidae</taxon>
        <taxon>Drosophila</taxon>
    </lineage>
</organism>
<gene>
    <name evidence="2" type="ORF">Dbus_chr2Lg2040</name>
</gene>
<keyword evidence="1" id="KW-0812">Transmembrane</keyword>
<feature type="transmembrane region" description="Helical" evidence="1">
    <location>
        <begin position="12"/>
        <end position="33"/>
    </location>
</feature>
<keyword evidence="1" id="KW-1133">Transmembrane helix</keyword>
<dbReference type="EMBL" id="CP012523">
    <property type="protein sequence ID" value="ALC39955.1"/>
    <property type="molecule type" value="Genomic_DNA"/>
</dbReference>
<dbReference type="Proteomes" id="UP000494163">
    <property type="component" value="Chromosome 2L"/>
</dbReference>